<sequence>MTVASNGNKHIYVGNGVSRVWPYTFLLLDPAHLKVYVRRGEAEPALLTSRYVLNEQSGTVTYPPAGTGQEPLAAEDRITLLREVPEVQELNLKNGGTFLAEDIENNFDKLVMMIQQLSERLGRAVLASVDGTSVQAYEALVEAVSQAIAARDEARAIVAGFDAHAALKAAEYLAAFDAKITEAQAWAEQSCCCAEAARKWYSKISDTFTPNFFNTFFILAGINDGKDGALELTDVDDGGSASTFLYMSEASDGAYSATADWYIVNPAIADALRGRSVISGRLQENGELVLITD</sequence>
<dbReference type="EMBL" id="JANFYT010000006">
    <property type="protein sequence ID" value="MCQ4813574.1"/>
    <property type="molecule type" value="Genomic_DNA"/>
</dbReference>
<dbReference type="AlphaFoldDB" id="A0AAW5K394"/>
<evidence type="ECO:0008006" key="3">
    <source>
        <dbReference type="Google" id="ProtNLM"/>
    </source>
</evidence>
<organism evidence="1 2">
    <name type="scientific">Cloacibacillus evryensis</name>
    <dbReference type="NCBI Taxonomy" id="508460"/>
    <lineage>
        <taxon>Bacteria</taxon>
        <taxon>Thermotogati</taxon>
        <taxon>Synergistota</taxon>
        <taxon>Synergistia</taxon>
        <taxon>Synergistales</taxon>
        <taxon>Synergistaceae</taxon>
        <taxon>Cloacibacillus</taxon>
    </lineage>
</organism>
<keyword evidence="2" id="KW-1185">Reference proteome</keyword>
<evidence type="ECO:0000313" key="2">
    <source>
        <dbReference type="Proteomes" id="UP001205919"/>
    </source>
</evidence>
<proteinExistence type="predicted"/>
<comment type="caution">
    <text evidence="1">The sequence shown here is derived from an EMBL/GenBank/DDBJ whole genome shotgun (WGS) entry which is preliminary data.</text>
</comment>
<gene>
    <name evidence="1" type="ORF">NE630_03930</name>
</gene>
<dbReference type="RefSeq" id="WP_256181608.1">
    <property type="nucleotide sequence ID" value="NZ_JANFYT010000006.1"/>
</dbReference>
<protein>
    <recommendedName>
        <fullName evidence="3">Tail fiber protein</fullName>
    </recommendedName>
</protein>
<accession>A0AAW5K394</accession>
<evidence type="ECO:0000313" key="1">
    <source>
        <dbReference type="EMBL" id="MCQ4813574.1"/>
    </source>
</evidence>
<name>A0AAW5K394_9BACT</name>
<reference evidence="1 2" key="1">
    <citation type="submission" date="2022-06" db="EMBL/GenBank/DDBJ databases">
        <title>Isolation of gut microbiota from human fecal samples.</title>
        <authorList>
            <person name="Pamer E.G."/>
            <person name="Barat B."/>
            <person name="Waligurski E."/>
            <person name="Medina S."/>
            <person name="Paddock L."/>
            <person name="Mostad J."/>
        </authorList>
    </citation>
    <scope>NUCLEOTIDE SEQUENCE [LARGE SCALE GENOMIC DNA]</scope>
    <source>
        <strain evidence="1 2">DFI.9.90</strain>
    </source>
</reference>
<dbReference type="Proteomes" id="UP001205919">
    <property type="component" value="Unassembled WGS sequence"/>
</dbReference>